<dbReference type="AlphaFoldDB" id="A0A4Q9W9P0"/>
<dbReference type="FunFam" id="3.30.160.270:FF:000003">
    <property type="entry name" value="2-isopropylmalate synthase"/>
    <property type="match status" value="1"/>
</dbReference>
<dbReference type="InterPro" id="IPR013785">
    <property type="entry name" value="Aldolase_TIM"/>
</dbReference>
<comment type="function">
    <text evidence="11">Catalyzes the condensation of the acetyl group of acetyl-CoA with 3-methyl-2-oxobutanoate (2-ketoisovalerate) to form 3-carboxy-3-hydroxy-4-methylpentanoate (2-isopropylmalate).</text>
</comment>
<dbReference type="NCBIfam" id="NF002088">
    <property type="entry name" value="PRK00915.1-5"/>
    <property type="match status" value="1"/>
</dbReference>
<evidence type="ECO:0000256" key="2">
    <source>
        <dbReference type="ARBA" id="ARBA00009396"/>
    </source>
</evidence>
<keyword evidence="9 11" id="KW-0464">Manganese</keyword>
<organism evidence="13 14">
    <name type="scientific">Staphylococcus lugdunensis</name>
    <dbReference type="NCBI Taxonomy" id="28035"/>
    <lineage>
        <taxon>Bacteria</taxon>
        <taxon>Bacillati</taxon>
        <taxon>Bacillota</taxon>
        <taxon>Bacilli</taxon>
        <taxon>Bacillales</taxon>
        <taxon>Staphylococcaceae</taxon>
        <taxon>Staphylococcus</taxon>
    </lineage>
</organism>
<dbReference type="PANTHER" id="PTHR10277:SF9">
    <property type="entry name" value="2-ISOPROPYLMALATE SYNTHASE 1, CHLOROPLASTIC-RELATED"/>
    <property type="match status" value="1"/>
</dbReference>
<dbReference type="HAMAP" id="MF_01025">
    <property type="entry name" value="LeuA_type1"/>
    <property type="match status" value="1"/>
</dbReference>
<evidence type="ECO:0000256" key="10">
    <source>
        <dbReference type="ARBA" id="ARBA00023304"/>
    </source>
</evidence>
<dbReference type="Proteomes" id="UP000293637">
    <property type="component" value="Unassembled WGS sequence"/>
</dbReference>
<dbReference type="EC" id="2.3.3.13" evidence="3 11"/>
<dbReference type="InterPro" id="IPR036230">
    <property type="entry name" value="LeuA_allosteric_dom_sf"/>
</dbReference>
<keyword evidence="8 11" id="KW-0479">Metal-binding</keyword>
<feature type="binding site" evidence="11">
    <location>
        <position position="14"/>
    </location>
    <ligand>
        <name>Mn(2+)</name>
        <dbReference type="ChEBI" id="CHEBI:29035"/>
    </ligand>
</feature>
<gene>
    <name evidence="11" type="primary">leuA</name>
    <name evidence="13" type="ORF">EQ812_10550</name>
</gene>
<dbReference type="PANTHER" id="PTHR10277">
    <property type="entry name" value="HOMOCITRATE SYNTHASE-RELATED"/>
    <property type="match status" value="1"/>
</dbReference>
<keyword evidence="13" id="KW-0012">Acyltransferase</keyword>
<dbReference type="InterPro" id="IPR000891">
    <property type="entry name" value="PYR_CT"/>
</dbReference>
<feature type="domain" description="Pyruvate carboxyltransferase" evidence="12">
    <location>
        <begin position="5"/>
        <end position="263"/>
    </location>
</feature>
<dbReference type="GO" id="GO:0003985">
    <property type="term" value="F:acetyl-CoA C-acetyltransferase activity"/>
    <property type="evidence" value="ECO:0007669"/>
    <property type="project" value="UniProtKB-UniRule"/>
</dbReference>
<name>A0A4Q9W9P0_STALU</name>
<dbReference type="InterPro" id="IPR013709">
    <property type="entry name" value="2-isopropylmalate_synth_dimer"/>
</dbReference>
<dbReference type="GO" id="GO:0030145">
    <property type="term" value="F:manganese ion binding"/>
    <property type="evidence" value="ECO:0007669"/>
    <property type="project" value="UniProtKB-UniRule"/>
</dbReference>
<comment type="cofactor">
    <cofactor evidence="11">
        <name>Mn(2+)</name>
        <dbReference type="ChEBI" id="CHEBI:29035"/>
    </cofactor>
</comment>
<keyword evidence="11" id="KW-0963">Cytoplasm</keyword>
<dbReference type="InterPro" id="IPR054691">
    <property type="entry name" value="LeuA/HCS_post-cat"/>
</dbReference>
<dbReference type="NCBIfam" id="NF002086">
    <property type="entry name" value="PRK00915.1-3"/>
    <property type="match status" value="1"/>
</dbReference>
<proteinExistence type="inferred from homology"/>
<reference evidence="13 14" key="1">
    <citation type="journal article" date="2019" name="Sci. Transl. Med.">
        <title>Quorum sensing between bacterial species on the skin protects against epidermal injury in atopic dermatitis.</title>
        <authorList>
            <person name="Williams M.R."/>
        </authorList>
    </citation>
    <scope>NUCLEOTIDE SEQUENCE [LARGE SCALE GENOMIC DNA]</scope>
    <source>
        <strain evidence="13 14">E7</strain>
    </source>
</reference>
<dbReference type="UniPathway" id="UPA00048">
    <property type="reaction ID" value="UER00070"/>
</dbReference>
<comment type="similarity">
    <text evidence="2 11">Belongs to the alpha-IPM synthase/homocitrate synthase family. LeuA type 1 subfamily.</text>
</comment>
<feature type="region of interest" description="Regulatory domain" evidence="11">
    <location>
        <begin position="391"/>
        <end position="516"/>
    </location>
</feature>
<keyword evidence="5 11" id="KW-0432">Leucine biosynthesis</keyword>
<evidence type="ECO:0000256" key="4">
    <source>
        <dbReference type="ARBA" id="ARBA00018198"/>
    </source>
</evidence>
<evidence type="ECO:0000256" key="9">
    <source>
        <dbReference type="ARBA" id="ARBA00023211"/>
    </source>
</evidence>
<comment type="catalytic activity">
    <reaction evidence="11">
        <text>3-methyl-2-oxobutanoate + acetyl-CoA + H2O = (2S)-2-isopropylmalate + CoA + H(+)</text>
        <dbReference type="Rhea" id="RHEA:21524"/>
        <dbReference type="ChEBI" id="CHEBI:1178"/>
        <dbReference type="ChEBI" id="CHEBI:11851"/>
        <dbReference type="ChEBI" id="CHEBI:15377"/>
        <dbReference type="ChEBI" id="CHEBI:15378"/>
        <dbReference type="ChEBI" id="CHEBI:57287"/>
        <dbReference type="ChEBI" id="CHEBI:57288"/>
        <dbReference type="EC" id="2.3.3.13"/>
    </reaction>
</comment>
<dbReference type="RefSeq" id="WP_002492313.1">
    <property type="nucleotide sequence ID" value="NZ_AP021848.1"/>
</dbReference>
<comment type="subunit">
    <text evidence="11">Homodimer.</text>
</comment>
<dbReference type="EMBL" id="SCHB01000007">
    <property type="protein sequence ID" value="TBW71639.1"/>
    <property type="molecule type" value="Genomic_DNA"/>
</dbReference>
<feature type="binding site" evidence="11">
    <location>
        <position position="238"/>
    </location>
    <ligand>
        <name>Mn(2+)</name>
        <dbReference type="ChEBI" id="CHEBI:29035"/>
    </ligand>
</feature>
<dbReference type="SUPFAM" id="SSF51569">
    <property type="entry name" value="Aldolase"/>
    <property type="match status" value="1"/>
</dbReference>
<evidence type="ECO:0000256" key="1">
    <source>
        <dbReference type="ARBA" id="ARBA00004689"/>
    </source>
</evidence>
<dbReference type="NCBIfam" id="TIGR00973">
    <property type="entry name" value="leuA_bact"/>
    <property type="match status" value="1"/>
</dbReference>
<dbReference type="GO" id="GO:0005737">
    <property type="term" value="C:cytoplasm"/>
    <property type="evidence" value="ECO:0007669"/>
    <property type="project" value="UniProtKB-UniRule"/>
</dbReference>
<feature type="binding site" evidence="11">
    <location>
        <position position="202"/>
    </location>
    <ligand>
        <name>Mn(2+)</name>
        <dbReference type="ChEBI" id="CHEBI:29035"/>
    </ligand>
</feature>
<evidence type="ECO:0000313" key="13">
    <source>
        <dbReference type="EMBL" id="TBW71639.1"/>
    </source>
</evidence>
<dbReference type="SUPFAM" id="SSF110921">
    <property type="entry name" value="2-isopropylmalate synthase LeuA, allosteric (dimerisation) domain"/>
    <property type="match status" value="1"/>
</dbReference>
<dbReference type="InterPro" id="IPR050073">
    <property type="entry name" value="2-IPM_HCS-like"/>
</dbReference>
<dbReference type="GO" id="GO:0003852">
    <property type="term" value="F:2-isopropylmalate synthase activity"/>
    <property type="evidence" value="ECO:0007669"/>
    <property type="project" value="UniProtKB-UniRule"/>
</dbReference>
<keyword evidence="7 11" id="KW-0808">Transferase</keyword>
<protein>
    <recommendedName>
        <fullName evidence="4 11">2-isopropylmalate synthase</fullName>
        <ecNumber evidence="3 11">2.3.3.13</ecNumber>
    </recommendedName>
    <alternativeName>
        <fullName evidence="11">Alpha-IPM synthase</fullName>
    </alternativeName>
    <alternativeName>
        <fullName evidence="11">Alpha-isopropylmalate synthase</fullName>
    </alternativeName>
</protein>
<dbReference type="Gene3D" id="1.10.238.260">
    <property type="match status" value="1"/>
</dbReference>
<evidence type="ECO:0000256" key="3">
    <source>
        <dbReference type="ARBA" id="ARBA00012973"/>
    </source>
</evidence>
<dbReference type="PROSITE" id="PS50991">
    <property type="entry name" value="PYR_CT"/>
    <property type="match status" value="1"/>
</dbReference>
<evidence type="ECO:0000256" key="11">
    <source>
        <dbReference type="HAMAP-Rule" id="MF_01025"/>
    </source>
</evidence>
<keyword evidence="10 11" id="KW-0100">Branched-chain amino acid biosynthesis</keyword>
<dbReference type="InterPro" id="IPR005671">
    <property type="entry name" value="LeuA_bact_synth"/>
</dbReference>
<feature type="binding site" evidence="11">
    <location>
        <position position="204"/>
    </location>
    <ligand>
        <name>Mn(2+)</name>
        <dbReference type="ChEBI" id="CHEBI:29035"/>
    </ligand>
</feature>
<dbReference type="SMART" id="SM00917">
    <property type="entry name" value="LeuA_dimer"/>
    <property type="match status" value="1"/>
</dbReference>
<comment type="pathway">
    <text evidence="1 11">Amino-acid biosynthesis; L-leucine biosynthesis; L-leucine from 3-methyl-2-oxobutanoate: step 1/4.</text>
</comment>
<dbReference type="Gene3D" id="3.30.160.270">
    <property type="match status" value="1"/>
</dbReference>
<evidence type="ECO:0000256" key="5">
    <source>
        <dbReference type="ARBA" id="ARBA00022430"/>
    </source>
</evidence>
<evidence type="ECO:0000256" key="6">
    <source>
        <dbReference type="ARBA" id="ARBA00022605"/>
    </source>
</evidence>
<keyword evidence="6 11" id="KW-0028">Amino-acid biosynthesis</keyword>
<evidence type="ECO:0000313" key="14">
    <source>
        <dbReference type="Proteomes" id="UP000293637"/>
    </source>
</evidence>
<evidence type="ECO:0000259" key="12">
    <source>
        <dbReference type="PROSITE" id="PS50991"/>
    </source>
</evidence>
<dbReference type="CDD" id="cd07940">
    <property type="entry name" value="DRE_TIM_IPMS"/>
    <property type="match status" value="1"/>
</dbReference>
<dbReference type="Pfam" id="PF08502">
    <property type="entry name" value="LeuA_dimer"/>
    <property type="match status" value="1"/>
</dbReference>
<dbReference type="FunFam" id="1.10.238.260:FF:000001">
    <property type="entry name" value="2-isopropylmalate synthase"/>
    <property type="match status" value="1"/>
</dbReference>
<dbReference type="GeneID" id="58091652"/>
<evidence type="ECO:0000256" key="8">
    <source>
        <dbReference type="ARBA" id="ARBA00022723"/>
    </source>
</evidence>
<accession>A0A4Q9W9P0</accession>
<dbReference type="Pfam" id="PF22617">
    <property type="entry name" value="HCS_D2"/>
    <property type="match status" value="1"/>
</dbReference>
<comment type="caution">
    <text evidence="13">The sequence shown here is derived from an EMBL/GenBank/DDBJ whole genome shotgun (WGS) entry which is preliminary data.</text>
</comment>
<sequence>MESHIQIFDTTLRDGEQTPGVSFSFEERLKIAKQLEHWGVDVIEAGFPASSEGSFKSVKAISEALKTTTVCGLARCRKPDIDAVYEATKNAAHPAVHVFIATSPIHLKYKLKMSQAEVLASIKEHVSYCKARFDIVQFSPEDATRTELPFLLKCVQTAVDAGASIINIPDTVGYSYPSEYGNIFKYLINHVQTTQDVIYSAHCHDDLGLAVANSLAAIEGGARRIEGTVNGIGERAGNTALEELALALYIRKEHYGLTTHLTLNETKSTSDLIARFAGIRVPRNKAIVGQNAFSHESGIHQDGVLKNPETYEIITPQLVGVKTNELPLGKLSGKHAFAEKLKSLGYDIEPKAQIQLFKQFKAIADKKKTVSDRDIHALIQGTEHEQNALYQVDSLQLQFVSQGLQSAVIVIKDKDGHLYQDSSIGTGSIVAIYNAVNRIFQRDSKLIDYRIDSVTEGIDAQAEVHVQLNIDGQFETGIGIDHDILMASCKAYVEAHAKYALNHPTALLQEVISHDL</sequence>
<evidence type="ECO:0000256" key="7">
    <source>
        <dbReference type="ARBA" id="ARBA00022679"/>
    </source>
</evidence>
<dbReference type="Pfam" id="PF00682">
    <property type="entry name" value="HMGL-like"/>
    <property type="match status" value="1"/>
</dbReference>
<dbReference type="FunFam" id="3.20.20.70:FF:000010">
    <property type="entry name" value="2-isopropylmalate synthase"/>
    <property type="match status" value="1"/>
</dbReference>
<dbReference type="GO" id="GO:0009098">
    <property type="term" value="P:L-leucine biosynthetic process"/>
    <property type="evidence" value="ECO:0007669"/>
    <property type="project" value="UniProtKB-UniRule"/>
</dbReference>
<dbReference type="Gene3D" id="3.20.20.70">
    <property type="entry name" value="Aldolase class I"/>
    <property type="match status" value="1"/>
</dbReference>